<proteinExistence type="predicted"/>
<keyword evidence="1" id="KW-1133">Transmembrane helix</keyword>
<dbReference type="RefSeq" id="WP_191730504.1">
    <property type="nucleotide sequence ID" value="NZ_JACSPT010000002.1"/>
</dbReference>
<sequence>MAAATIQAAQIQANYNFWAVLLSSGIGAAGIIYAAWYAWQSGIKLHQHNNILEAKREVYLDAIAKYQHLVNDLQLVNVVPEQFFEILLNNNRDFFIAINKVKLICDHINKDMVDKFALEVGKGIHSLMPLINKFIAKKNELNSYSKKFVAFIEDHKNLNNLSIAELREIEVKEFACNELKAEFIVEKEKLEKAVQGFIHSLGEESEKFSAKLRSELKISDNPV</sequence>
<keyword evidence="1" id="KW-0472">Membrane</keyword>
<gene>
    <name evidence="2" type="ORF">H9629_02865</name>
</gene>
<keyword evidence="3" id="KW-1185">Reference proteome</keyword>
<feature type="transmembrane region" description="Helical" evidence="1">
    <location>
        <begin position="17"/>
        <end position="39"/>
    </location>
</feature>
<comment type="caution">
    <text evidence="2">The sequence shown here is derived from an EMBL/GenBank/DDBJ whole genome shotgun (WGS) entry which is preliminary data.</text>
</comment>
<organism evidence="2 3">
    <name type="scientific">Acinetobacter pecorum</name>
    <dbReference type="NCBI Taxonomy" id="2762215"/>
    <lineage>
        <taxon>Bacteria</taxon>
        <taxon>Pseudomonadati</taxon>
        <taxon>Pseudomonadota</taxon>
        <taxon>Gammaproteobacteria</taxon>
        <taxon>Moraxellales</taxon>
        <taxon>Moraxellaceae</taxon>
        <taxon>Acinetobacter</taxon>
    </lineage>
</organism>
<accession>A0ABR8VU38</accession>
<reference evidence="2 3" key="1">
    <citation type="submission" date="2020-08" db="EMBL/GenBank/DDBJ databases">
        <title>A Genomic Blueprint of the Chicken Gut Microbiome.</title>
        <authorList>
            <person name="Gilroy R."/>
            <person name="Ravi A."/>
            <person name="Getino M."/>
            <person name="Pursley I."/>
            <person name="Horton D.L."/>
            <person name="Alikhan N.-F."/>
            <person name="Baker D."/>
            <person name="Gharbi K."/>
            <person name="Hall N."/>
            <person name="Watson M."/>
            <person name="Adriaenssens E.M."/>
            <person name="Foster-Nyarko E."/>
            <person name="Jarju S."/>
            <person name="Secka A."/>
            <person name="Antonio M."/>
            <person name="Oren A."/>
            <person name="Chaudhuri R."/>
            <person name="La Ragione R.M."/>
            <person name="Hildebrand F."/>
            <person name="Pallen M.J."/>
        </authorList>
    </citation>
    <scope>NUCLEOTIDE SEQUENCE [LARGE SCALE GENOMIC DNA]</scope>
    <source>
        <strain evidence="2 3">Sa1BUA6</strain>
    </source>
</reference>
<name>A0ABR8VU38_9GAMM</name>
<keyword evidence="1" id="KW-0812">Transmembrane</keyword>
<evidence type="ECO:0000313" key="2">
    <source>
        <dbReference type="EMBL" id="MBD8008289.1"/>
    </source>
</evidence>
<dbReference type="Proteomes" id="UP000621930">
    <property type="component" value="Unassembled WGS sequence"/>
</dbReference>
<protein>
    <submittedName>
        <fullName evidence="2">Uncharacterized protein</fullName>
    </submittedName>
</protein>
<evidence type="ECO:0000313" key="3">
    <source>
        <dbReference type="Proteomes" id="UP000621930"/>
    </source>
</evidence>
<dbReference type="EMBL" id="JACSPT010000002">
    <property type="protein sequence ID" value="MBD8008289.1"/>
    <property type="molecule type" value="Genomic_DNA"/>
</dbReference>
<evidence type="ECO:0000256" key="1">
    <source>
        <dbReference type="SAM" id="Phobius"/>
    </source>
</evidence>